<dbReference type="EMBL" id="SMMG02000009">
    <property type="protein sequence ID" value="KAA3462611.1"/>
    <property type="molecule type" value="Genomic_DNA"/>
</dbReference>
<dbReference type="AlphaFoldDB" id="A0A5B6V0N6"/>
<accession>A0A5B6V0N6</accession>
<keyword evidence="1" id="KW-0808">Transferase</keyword>
<dbReference type="Proteomes" id="UP000325315">
    <property type="component" value="Unassembled WGS sequence"/>
</dbReference>
<proteinExistence type="predicted"/>
<comment type="caution">
    <text evidence="1">The sequence shown here is derived from an EMBL/GenBank/DDBJ whole genome shotgun (WGS) entry which is preliminary data.</text>
</comment>
<name>A0A5B6V0N6_9ROSI</name>
<organism evidence="1 2">
    <name type="scientific">Gossypium australe</name>
    <dbReference type="NCBI Taxonomy" id="47621"/>
    <lineage>
        <taxon>Eukaryota</taxon>
        <taxon>Viridiplantae</taxon>
        <taxon>Streptophyta</taxon>
        <taxon>Embryophyta</taxon>
        <taxon>Tracheophyta</taxon>
        <taxon>Spermatophyta</taxon>
        <taxon>Magnoliopsida</taxon>
        <taxon>eudicotyledons</taxon>
        <taxon>Gunneridae</taxon>
        <taxon>Pentapetalae</taxon>
        <taxon>rosids</taxon>
        <taxon>malvids</taxon>
        <taxon>Malvales</taxon>
        <taxon>Malvaceae</taxon>
        <taxon>Malvoideae</taxon>
        <taxon>Gossypium</taxon>
    </lineage>
</organism>
<keyword evidence="1" id="KW-0695">RNA-directed DNA polymerase</keyword>
<evidence type="ECO:0000313" key="2">
    <source>
        <dbReference type="Proteomes" id="UP000325315"/>
    </source>
</evidence>
<gene>
    <name evidence="1" type="ORF">EPI10_029082</name>
</gene>
<sequence length="64" mass="7072">METKINKFKIKKVRQRCGFQSGIDVDSMGSKGGLSLAWSGDVSIVLQSFSSRHIDVIIDEDGKK</sequence>
<dbReference type="GO" id="GO:0003964">
    <property type="term" value="F:RNA-directed DNA polymerase activity"/>
    <property type="evidence" value="ECO:0007669"/>
    <property type="project" value="UniProtKB-KW"/>
</dbReference>
<evidence type="ECO:0000313" key="1">
    <source>
        <dbReference type="EMBL" id="KAA3462611.1"/>
    </source>
</evidence>
<protein>
    <submittedName>
        <fullName evidence="1">Reverse transcriptase</fullName>
    </submittedName>
</protein>
<dbReference type="OrthoDB" id="1001388at2759"/>
<reference evidence="2" key="1">
    <citation type="journal article" date="2019" name="Plant Biotechnol. J.">
        <title>Genome sequencing of the Australian wild diploid species Gossypium australe highlights disease resistance and delayed gland morphogenesis.</title>
        <authorList>
            <person name="Cai Y."/>
            <person name="Cai X."/>
            <person name="Wang Q."/>
            <person name="Wang P."/>
            <person name="Zhang Y."/>
            <person name="Cai C."/>
            <person name="Xu Y."/>
            <person name="Wang K."/>
            <person name="Zhou Z."/>
            <person name="Wang C."/>
            <person name="Geng S."/>
            <person name="Li B."/>
            <person name="Dong Q."/>
            <person name="Hou Y."/>
            <person name="Wang H."/>
            <person name="Ai P."/>
            <person name="Liu Z."/>
            <person name="Yi F."/>
            <person name="Sun M."/>
            <person name="An G."/>
            <person name="Cheng J."/>
            <person name="Zhang Y."/>
            <person name="Shi Q."/>
            <person name="Xie Y."/>
            <person name="Shi X."/>
            <person name="Chang Y."/>
            <person name="Huang F."/>
            <person name="Chen Y."/>
            <person name="Hong S."/>
            <person name="Mi L."/>
            <person name="Sun Q."/>
            <person name="Zhang L."/>
            <person name="Zhou B."/>
            <person name="Peng R."/>
            <person name="Zhang X."/>
            <person name="Liu F."/>
        </authorList>
    </citation>
    <scope>NUCLEOTIDE SEQUENCE [LARGE SCALE GENOMIC DNA]</scope>
    <source>
        <strain evidence="2">cv. PA1801</strain>
    </source>
</reference>
<keyword evidence="1" id="KW-0548">Nucleotidyltransferase</keyword>
<keyword evidence="2" id="KW-1185">Reference proteome</keyword>